<dbReference type="AlphaFoldDB" id="A0A382QBJ3"/>
<proteinExistence type="inferred from homology"/>
<comment type="pathway">
    <text evidence="3">Amino-acid biosynthesis; L-histidine biosynthesis; L-histidine from 5-phospho-alpha-D-ribose 1-diphosphate: step 1/9.</text>
</comment>
<comment type="catalytic activity">
    <reaction evidence="1">
        <text>1-(5-phospho-beta-D-ribosyl)-ATP + diphosphate = 5-phospho-alpha-D-ribose 1-diphosphate + ATP</text>
        <dbReference type="Rhea" id="RHEA:18473"/>
        <dbReference type="ChEBI" id="CHEBI:30616"/>
        <dbReference type="ChEBI" id="CHEBI:33019"/>
        <dbReference type="ChEBI" id="CHEBI:58017"/>
        <dbReference type="ChEBI" id="CHEBI:73183"/>
        <dbReference type="EC" id="2.4.2.17"/>
    </reaction>
</comment>
<evidence type="ECO:0000256" key="4">
    <source>
        <dbReference type="ARBA" id="ARBA00009489"/>
    </source>
</evidence>
<dbReference type="EMBL" id="UINC01113372">
    <property type="protein sequence ID" value="SVC82934.1"/>
    <property type="molecule type" value="Genomic_DNA"/>
</dbReference>
<keyword evidence="12" id="KW-0368">Histidine biosynthesis</keyword>
<keyword evidence="9" id="KW-0808">Transferase</keyword>
<dbReference type="PROSITE" id="PS01316">
    <property type="entry name" value="ATP_P_PHORIBOSYLTR"/>
    <property type="match status" value="1"/>
</dbReference>
<evidence type="ECO:0000256" key="8">
    <source>
        <dbReference type="ARBA" id="ARBA00022676"/>
    </source>
</evidence>
<feature type="domain" description="ATP phosphoribosyltransferase catalytic" evidence="14">
    <location>
        <begin position="57"/>
        <end position="206"/>
    </location>
</feature>
<dbReference type="GO" id="GO:0005524">
    <property type="term" value="F:ATP binding"/>
    <property type="evidence" value="ECO:0007669"/>
    <property type="project" value="UniProtKB-KW"/>
</dbReference>
<dbReference type="SUPFAM" id="SSF53850">
    <property type="entry name" value="Periplasmic binding protein-like II"/>
    <property type="match status" value="1"/>
</dbReference>
<dbReference type="InterPro" id="IPR018198">
    <property type="entry name" value="ATP_PRibTrfase_CS"/>
</dbReference>
<comment type="function">
    <text evidence="13">Catalyzes the condensation of ATP and 5-phosphoribose 1-diphosphate to form N'-(5'-phosphoribosyl)-ATP (PR-ATP). Has a crucial role in the pathway because the rate of histidine biosynthesis seems to be controlled primarily by regulation of HisG enzymatic activity.</text>
</comment>
<keyword evidence="8" id="KW-0328">Glycosyltransferase</keyword>
<evidence type="ECO:0000256" key="1">
    <source>
        <dbReference type="ARBA" id="ARBA00000915"/>
    </source>
</evidence>
<name>A0A382QBJ3_9ZZZZ</name>
<dbReference type="PANTHER" id="PTHR21403">
    <property type="entry name" value="ATP PHOSPHORIBOSYLTRANSFERASE ATP-PRTASE"/>
    <property type="match status" value="1"/>
</dbReference>
<dbReference type="PANTHER" id="PTHR21403:SF8">
    <property type="entry name" value="ATP PHOSPHORIBOSYLTRANSFERASE"/>
    <property type="match status" value="1"/>
</dbReference>
<reference evidence="15" key="1">
    <citation type="submission" date="2018-05" db="EMBL/GenBank/DDBJ databases">
        <authorList>
            <person name="Lanie J.A."/>
            <person name="Ng W.-L."/>
            <person name="Kazmierczak K.M."/>
            <person name="Andrzejewski T.M."/>
            <person name="Davidsen T.M."/>
            <person name="Wayne K.J."/>
            <person name="Tettelin H."/>
            <person name="Glass J.I."/>
            <person name="Rusch D."/>
            <person name="Podicherti R."/>
            <person name="Tsui H.-C.T."/>
            <person name="Winkler M.E."/>
        </authorList>
    </citation>
    <scope>NUCLEOTIDE SEQUENCE</scope>
</reference>
<evidence type="ECO:0000259" key="14">
    <source>
        <dbReference type="Pfam" id="PF01634"/>
    </source>
</evidence>
<evidence type="ECO:0000256" key="3">
    <source>
        <dbReference type="ARBA" id="ARBA00004667"/>
    </source>
</evidence>
<evidence type="ECO:0000256" key="6">
    <source>
        <dbReference type="ARBA" id="ARBA00022490"/>
    </source>
</evidence>
<dbReference type="CDD" id="cd13595">
    <property type="entry name" value="PBP2_HisGs"/>
    <property type="match status" value="1"/>
</dbReference>
<comment type="similarity">
    <text evidence="4">Belongs to the ATP phosphoribosyltransferase family. Short subfamily.</text>
</comment>
<dbReference type="GO" id="GO:0000105">
    <property type="term" value="P:L-histidine biosynthetic process"/>
    <property type="evidence" value="ECO:0007669"/>
    <property type="project" value="UniProtKB-UniPathway"/>
</dbReference>
<dbReference type="GO" id="GO:0003879">
    <property type="term" value="F:ATP phosphoribosyltransferase activity"/>
    <property type="evidence" value="ECO:0007669"/>
    <property type="project" value="UniProtKB-EC"/>
</dbReference>
<dbReference type="GO" id="GO:0005737">
    <property type="term" value="C:cytoplasm"/>
    <property type="evidence" value="ECO:0007669"/>
    <property type="project" value="UniProtKB-SubCell"/>
</dbReference>
<evidence type="ECO:0000256" key="2">
    <source>
        <dbReference type="ARBA" id="ARBA00004496"/>
    </source>
</evidence>
<evidence type="ECO:0000256" key="10">
    <source>
        <dbReference type="ARBA" id="ARBA00022741"/>
    </source>
</evidence>
<keyword evidence="11" id="KW-0067">ATP-binding</keyword>
<gene>
    <name evidence="15" type="ORF">METZ01_LOCUS335788</name>
</gene>
<protein>
    <recommendedName>
        <fullName evidence="5">ATP phosphoribosyltransferase</fullName>
        <ecNumber evidence="5">2.4.2.17</ecNumber>
    </recommendedName>
</protein>
<evidence type="ECO:0000256" key="5">
    <source>
        <dbReference type="ARBA" id="ARBA00011946"/>
    </source>
</evidence>
<keyword evidence="6" id="KW-0963">Cytoplasm</keyword>
<sequence>MDLDSKLILAISKGRVLEEFLDFIKGTKFSLIKEPENTRKILVDTNTPHIKVLLVRGWDVPTYVTSGAAHLGIVGKDILMEKNSEEFIELRDLRIGNCRILLAGKEKNILKKPKLKVATKYPLIAKKYLSTIGIQSDIIYLHGSQEIAPDLGLADVVIDIVDSGRTLKENNLKEIKLIKNISTRLIVNKAALKTKDHIVDEFISKIDVSLRD</sequence>
<comment type="subcellular location">
    <subcellularLocation>
        <location evidence="2">Cytoplasm</location>
    </subcellularLocation>
</comment>
<dbReference type="NCBIfam" id="TIGR00070">
    <property type="entry name" value="hisG"/>
    <property type="match status" value="1"/>
</dbReference>
<evidence type="ECO:0000313" key="15">
    <source>
        <dbReference type="EMBL" id="SVC82934.1"/>
    </source>
</evidence>
<evidence type="ECO:0000256" key="11">
    <source>
        <dbReference type="ARBA" id="ARBA00022840"/>
    </source>
</evidence>
<dbReference type="InterPro" id="IPR001348">
    <property type="entry name" value="ATP_PRibTrfase_HisG"/>
</dbReference>
<accession>A0A382QBJ3</accession>
<dbReference type="EC" id="2.4.2.17" evidence="5"/>
<evidence type="ECO:0000256" key="7">
    <source>
        <dbReference type="ARBA" id="ARBA00022605"/>
    </source>
</evidence>
<dbReference type="Gene3D" id="3.40.190.10">
    <property type="entry name" value="Periplasmic binding protein-like II"/>
    <property type="match status" value="2"/>
</dbReference>
<dbReference type="InterPro" id="IPR024893">
    <property type="entry name" value="ATP_PRibTrfase_HisG_short"/>
</dbReference>
<organism evidence="15">
    <name type="scientific">marine metagenome</name>
    <dbReference type="NCBI Taxonomy" id="408172"/>
    <lineage>
        <taxon>unclassified sequences</taxon>
        <taxon>metagenomes</taxon>
        <taxon>ecological metagenomes</taxon>
    </lineage>
</organism>
<keyword evidence="7" id="KW-0028">Amino-acid biosynthesis</keyword>
<dbReference type="InterPro" id="IPR013820">
    <property type="entry name" value="ATP_PRibTrfase_cat"/>
</dbReference>
<dbReference type="UniPathway" id="UPA00031">
    <property type="reaction ID" value="UER00006"/>
</dbReference>
<evidence type="ECO:0000256" key="9">
    <source>
        <dbReference type="ARBA" id="ARBA00022679"/>
    </source>
</evidence>
<evidence type="ECO:0000256" key="12">
    <source>
        <dbReference type="ARBA" id="ARBA00023102"/>
    </source>
</evidence>
<evidence type="ECO:0000256" key="13">
    <source>
        <dbReference type="ARBA" id="ARBA00024861"/>
    </source>
</evidence>
<dbReference type="Pfam" id="PF01634">
    <property type="entry name" value="HisG"/>
    <property type="match status" value="1"/>
</dbReference>
<keyword evidence="10" id="KW-0547">Nucleotide-binding</keyword>